<dbReference type="EMBL" id="JBEPSN010000004">
    <property type="protein sequence ID" value="MET4540038.1"/>
    <property type="molecule type" value="Genomic_DNA"/>
</dbReference>
<comment type="caution">
    <text evidence="1">The sequence shown here is derived from an EMBL/GenBank/DDBJ whole genome shotgun (WGS) entry which is preliminary data.</text>
</comment>
<dbReference type="GO" id="GO:0008168">
    <property type="term" value="F:methyltransferase activity"/>
    <property type="evidence" value="ECO:0007669"/>
    <property type="project" value="UniProtKB-KW"/>
</dbReference>
<gene>
    <name evidence="1" type="ORF">ABIE37_001819</name>
</gene>
<dbReference type="Proteomes" id="UP001549307">
    <property type="component" value="Unassembled WGS sequence"/>
</dbReference>
<keyword evidence="1" id="KW-0489">Methyltransferase</keyword>
<accession>A0ABV2P5J6</accession>
<keyword evidence="1" id="KW-0808">Transferase</keyword>
<name>A0ABV2P5J6_9MICC</name>
<sequence>MNVCAESDRANRLIIYYNSRFNPIVHRDYSTVGVRLTLPGMAEDWRLDAHPPFGGCWLPLSKQLCS</sequence>
<dbReference type="GO" id="GO:0032259">
    <property type="term" value="P:methylation"/>
    <property type="evidence" value="ECO:0007669"/>
    <property type="project" value="UniProtKB-KW"/>
</dbReference>
<keyword evidence="2" id="KW-1185">Reference proteome</keyword>
<evidence type="ECO:0000313" key="2">
    <source>
        <dbReference type="Proteomes" id="UP001549307"/>
    </source>
</evidence>
<reference evidence="1 2" key="1">
    <citation type="submission" date="2024-06" db="EMBL/GenBank/DDBJ databases">
        <title>Sorghum-associated microbial communities from plants grown in Nebraska, USA.</title>
        <authorList>
            <person name="Schachtman D."/>
        </authorList>
    </citation>
    <scope>NUCLEOTIDE SEQUENCE [LARGE SCALE GENOMIC DNA]</scope>
    <source>
        <strain evidence="1 2">3552</strain>
    </source>
</reference>
<evidence type="ECO:0000313" key="1">
    <source>
        <dbReference type="EMBL" id="MET4540038.1"/>
    </source>
</evidence>
<organism evidence="1 2">
    <name type="scientific">Arthrobacter bambusae</name>
    <dbReference type="NCBI Taxonomy" id="1338426"/>
    <lineage>
        <taxon>Bacteria</taxon>
        <taxon>Bacillati</taxon>
        <taxon>Actinomycetota</taxon>
        <taxon>Actinomycetes</taxon>
        <taxon>Micrococcales</taxon>
        <taxon>Micrococcaceae</taxon>
        <taxon>Arthrobacter</taxon>
    </lineage>
</organism>
<proteinExistence type="predicted"/>
<protein>
    <submittedName>
        <fullName evidence="1">N12 class adenine-specific DNA methylase</fullName>
    </submittedName>
</protein>